<proteinExistence type="predicted"/>
<protein>
    <submittedName>
        <fullName evidence="1">Uncharacterized protein</fullName>
    </submittedName>
</protein>
<evidence type="ECO:0000313" key="2">
    <source>
        <dbReference type="Proteomes" id="UP000253551"/>
    </source>
</evidence>
<dbReference type="Proteomes" id="UP000253551">
    <property type="component" value="Unassembled WGS sequence"/>
</dbReference>
<accession>A0A367J4C2</accession>
<dbReference type="EMBL" id="PJQM01004347">
    <property type="protein sequence ID" value="RCH84778.1"/>
    <property type="molecule type" value="Genomic_DNA"/>
</dbReference>
<sequence>MQHKRPLPPTPNTSTKYKNVNDAIQSLLSDTSYDDLTDRERKWYSDLANCHKTLEQKDSVINNLKTIVVEWKRKAIEFENAYKETKQLFE</sequence>
<organism evidence="1 2">
    <name type="scientific">Rhizopus stolonifer</name>
    <name type="common">Rhizopus nigricans</name>
    <dbReference type="NCBI Taxonomy" id="4846"/>
    <lineage>
        <taxon>Eukaryota</taxon>
        <taxon>Fungi</taxon>
        <taxon>Fungi incertae sedis</taxon>
        <taxon>Mucoromycota</taxon>
        <taxon>Mucoromycotina</taxon>
        <taxon>Mucoromycetes</taxon>
        <taxon>Mucorales</taxon>
        <taxon>Mucorineae</taxon>
        <taxon>Rhizopodaceae</taxon>
        <taxon>Rhizopus</taxon>
    </lineage>
</organism>
<name>A0A367J4C2_RHIST</name>
<comment type="caution">
    <text evidence="1">The sequence shown here is derived from an EMBL/GenBank/DDBJ whole genome shotgun (WGS) entry which is preliminary data.</text>
</comment>
<feature type="non-terminal residue" evidence="1">
    <location>
        <position position="90"/>
    </location>
</feature>
<evidence type="ECO:0000313" key="1">
    <source>
        <dbReference type="EMBL" id="RCH84778.1"/>
    </source>
</evidence>
<dbReference type="AlphaFoldDB" id="A0A367J4C2"/>
<dbReference type="OrthoDB" id="2277294at2759"/>
<reference evidence="1 2" key="1">
    <citation type="journal article" date="2018" name="G3 (Bethesda)">
        <title>Phylogenetic and Phylogenomic Definition of Rhizopus Species.</title>
        <authorList>
            <person name="Gryganskyi A.P."/>
            <person name="Golan J."/>
            <person name="Dolatabadi S."/>
            <person name="Mondo S."/>
            <person name="Robb S."/>
            <person name="Idnurm A."/>
            <person name="Muszewska A."/>
            <person name="Steczkiewicz K."/>
            <person name="Masonjones S."/>
            <person name="Liao H.L."/>
            <person name="Gajdeczka M.T."/>
            <person name="Anike F."/>
            <person name="Vuek A."/>
            <person name="Anishchenko I.M."/>
            <person name="Voigt K."/>
            <person name="de Hoog G.S."/>
            <person name="Smith M.E."/>
            <person name="Heitman J."/>
            <person name="Vilgalys R."/>
            <person name="Stajich J.E."/>
        </authorList>
    </citation>
    <scope>NUCLEOTIDE SEQUENCE [LARGE SCALE GENOMIC DNA]</scope>
    <source>
        <strain evidence="1 2">LSU 92-RS-03</strain>
    </source>
</reference>
<keyword evidence="2" id="KW-1185">Reference proteome</keyword>
<gene>
    <name evidence="1" type="ORF">CU098_003202</name>
</gene>